<evidence type="ECO:0008006" key="4">
    <source>
        <dbReference type="Google" id="ProtNLM"/>
    </source>
</evidence>
<dbReference type="STRING" id="142588.SAMN04488559_1277"/>
<keyword evidence="1" id="KW-1133">Transmembrane helix</keyword>
<proteinExistence type="predicted"/>
<feature type="transmembrane region" description="Helical" evidence="1">
    <location>
        <begin position="69"/>
        <end position="91"/>
    </location>
</feature>
<keyword evidence="1" id="KW-0812">Transmembrane</keyword>
<dbReference type="Pfam" id="PF20312">
    <property type="entry name" value="DUF6608"/>
    <property type="match status" value="1"/>
</dbReference>
<dbReference type="EMBL" id="FOHA01000027">
    <property type="protein sequence ID" value="SES07209.1"/>
    <property type="molecule type" value="Genomic_DNA"/>
</dbReference>
<gene>
    <name evidence="2" type="ORF">SAMN04488559_1277</name>
</gene>
<evidence type="ECO:0000256" key="1">
    <source>
        <dbReference type="SAM" id="Phobius"/>
    </source>
</evidence>
<feature type="transmembrane region" description="Helical" evidence="1">
    <location>
        <begin position="103"/>
        <end position="123"/>
    </location>
</feature>
<dbReference type="OrthoDB" id="2002375at2"/>
<sequence length="138" mass="15648">MKAIMKEMGSVIAVSYTVLSITLLVVEWISNGIIVPAQQNLLMQFGFTVLFVGILYLQQFFESISPLVVGLIQLIVAEAVVMLVVYLTSFFTAIHPDGYRDLFVTTLIPFMIGALIYYGYLFCQVRQNNRLLKRLQDE</sequence>
<keyword evidence="1" id="KW-0472">Membrane</keyword>
<protein>
    <recommendedName>
        <fullName evidence="4">DUF3021 domain-containing protein</fullName>
    </recommendedName>
</protein>
<dbReference type="Proteomes" id="UP000198948">
    <property type="component" value="Unassembled WGS sequence"/>
</dbReference>
<reference evidence="2 3" key="1">
    <citation type="submission" date="2016-10" db="EMBL/GenBank/DDBJ databases">
        <authorList>
            <person name="de Groot N.N."/>
        </authorList>
    </citation>
    <scope>NUCLEOTIDE SEQUENCE [LARGE SCALE GENOMIC DNA]</scope>
    <source>
        <strain evidence="2 3">DSM 13760</strain>
    </source>
</reference>
<dbReference type="AlphaFoldDB" id="A0A1H9UCY5"/>
<evidence type="ECO:0000313" key="3">
    <source>
        <dbReference type="Proteomes" id="UP000198948"/>
    </source>
</evidence>
<name>A0A1H9UCY5_9LACT</name>
<feature type="transmembrane region" description="Helical" evidence="1">
    <location>
        <begin position="12"/>
        <end position="35"/>
    </location>
</feature>
<feature type="transmembrane region" description="Helical" evidence="1">
    <location>
        <begin position="41"/>
        <end position="57"/>
    </location>
</feature>
<keyword evidence="3" id="KW-1185">Reference proteome</keyword>
<dbReference type="InterPro" id="IPR046716">
    <property type="entry name" value="DUF6608"/>
</dbReference>
<organism evidence="2 3">
    <name type="scientific">Isobaculum melis</name>
    <dbReference type="NCBI Taxonomy" id="142588"/>
    <lineage>
        <taxon>Bacteria</taxon>
        <taxon>Bacillati</taxon>
        <taxon>Bacillota</taxon>
        <taxon>Bacilli</taxon>
        <taxon>Lactobacillales</taxon>
        <taxon>Carnobacteriaceae</taxon>
        <taxon>Isobaculum</taxon>
    </lineage>
</organism>
<accession>A0A1H9UCY5</accession>
<evidence type="ECO:0000313" key="2">
    <source>
        <dbReference type="EMBL" id="SES07209.1"/>
    </source>
</evidence>
<dbReference type="RefSeq" id="WP_092654066.1">
    <property type="nucleotide sequence ID" value="NZ_FOHA01000027.1"/>
</dbReference>